<gene>
    <name evidence="1" type="ORF">NITMOv2_1316</name>
</gene>
<reference evidence="1 2" key="1">
    <citation type="journal article" date="2015" name="Proc. Natl. Acad. Sci. U.S.A.">
        <title>Expanded metabolic versatility of ubiquitous nitrite-oxidizing bacteria from the genus Nitrospira.</title>
        <authorList>
            <person name="Koch H."/>
            <person name="Lucker S."/>
            <person name="Albertsen M."/>
            <person name="Kitzinger K."/>
            <person name="Herbold C."/>
            <person name="Spieck E."/>
            <person name="Nielsen P.H."/>
            <person name="Wagner M."/>
            <person name="Daims H."/>
        </authorList>
    </citation>
    <scope>NUCLEOTIDE SEQUENCE [LARGE SCALE GENOMIC DNA]</scope>
    <source>
        <strain evidence="1 2">NSP M-1</strain>
    </source>
</reference>
<dbReference type="KEGG" id="nmv:NITMOv2_1316"/>
<name>A0A0K2GA43_NITMO</name>
<dbReference type="RefSeq" id="WP_274519505.1">
    <property type="nucleotide sequence ID" value="NZ_CP011801.1"/>
</dbReference>
<keyword evidence="2" id="KW-1185">Reference proteome</keyword>
<sequence length="41" mass="4363">MKVSLALGALILPLIVVPGVLTVWLAAAGIQAGRRYAFTRR</sequence>
<evidence type="ECO:0000313" key="1">
    <source>
        <dbReference type="EMBL" id="ALA57744.1"/>
    </source>
</evidence>
<dbReference type="Proteomes" id="UP000069205">
    <property type="component" value="Chromosome"/>
</dbReference>
<dbReference type="AlphaFoldDB" id="A0A0K2GA43"/>
<proteinExistence type="predicted"/>
<dbReference type="PATRIC" id="fig|42253.5.peg.1296"/>
<evidence type="ECO:0000313" key="2">
    <source>
        <dbReference type="Proteomes" id="UP000069205"/>
    </source>
</evidence>
<protein>
    <submittedName>
        <fullName evidence="1">Uncharacterized protein</fullName>
    </submittedName>
</protein>
<dbReference type="EMBL" id="CP011801">
    <property type="protein sequence ID" value="ALA57744.1"/>
    <property type="molecule type" value="Genomic_DNA"/>
</dbReference>
<organism evidence="1 2">
    <name type="scientific">Nitrospira moscoviensis</name>
    <dbReference type="NCBI Taxonomy" id="42253"/>
    <lineage>
        <taxon>Bacteria</taxon>
        <taxon>Pseudomonadati</taxon>
        <taxon>Nitrospirota</taxon>
        <taxon>Nitrospiria</taxon>
        <taxon>Nitrospirales</taxon>
        <taxon>Nitrospiraceae</taxon>
        <taxon>Nitrospira</taxon>
    </lineage>
</organism>
<accession>A0A0K2GA43</accession>
<dbReference type="STRING" id="42253.NITMOv2_1316"/>